<feature type="binding site" evidence="6">
    <location>
        <position position="96"/>
    </location>
    <ligand>
        <name>[4Fe-4S] cluster</name>
        <dbReference type="ChEBI" id="CHEBI:49883"/>
        <label>2</label>
    </ligand>
</feature>
<keyword evidence="1 6" id="KW-0004">4Fe-4S</keyword>
<feature type="domain" description="4Fe-4S ferredoxin-type" evidence="7">
    <location>
        <begin position="84"/>
        <end position="113"/>
    </location>
</feature>
<keyword evidence="6" id="KW-0830">Ubiquinone</keyword>
<dbReference type="GO" id="GO:0005506">
    <property type="term" value="F:iron ion binding"/>
    <property type="evidence" value="ECO:0007669"/>
    <property type="project" value="UniProtKB-UniRule"/>
</dbReference>
<dbReference type="PANTHER" id="PTHR10849">
    <property type="entry name" value="NADH DEHYDROGENASE UBIQUINONE IRON-SULFUR PROTEIN 8, MITOCHONDRIAL"/>
    <property type="match status" value="1"/>
</dbReference>
<dbReference type="NCBIfam" id="NF004538">
    <property type="entry name" value="PRK05888.1-4"/>
    <property type="match status" value="1"/>
</dbReference>
<dbReference type="NCBIfam" id="TIGR01971">
    <property type="entry name" value="NuoI"/>
    <property type="match status" value="1"/>
</dbReference>
<dbReference type="EMBL" id="BAOS01000003">
    <property type="protein sequence ID" value="GAX59399.1"/>
    <property type="molecule type" value="Genomic_DNA"/>
</dbReference>
<comment type="catalytic activity">
    <reaction evidence="6">
        <text>a quinone + NADH + 5 H(+)(in) = a quinol + NAD(+) + 4 H(+)(out)</text>
        <dbReference type="Rhea" id="RHEA:57888"/>
        <dbReference type="ChEBI" id="CHEBI:15378"/>
        <dbReference type="ChEBI" id="CHEBI:24646"/>
        <dbReference type="ChEBI" id="CHEBI:57540"/>
        <dbReference type="ChEBI" id="CHEBI:57945"/>
        <dbReference type="ChEBI" id="CHEBI:132124"/>
    </reaction>
</comment>
<comment type="cofactor">
    <cofactor evidence="6">
        <name>[4Fe-4S] cluster</name>
        <dbReference type="ChEBI" id="CHEBI:49883"/>
    </cofactor>
    <text evidence="6">Binds 2 [4Fe-4S] clusters per subunit.</text>
</comment>
<evidence type="ECO:0000256" key="1">
    <source>
        <dbReference type="ARBA" id="ARBA00022485"/>
    </source>
</evidence>
<comment type="subunit">
    <text evidence="6">NDH-1 is composed of 14 different subunits. Subunits NuoA, H, J, K, L, M, N constitute the membrane sector of the complex.</text>
</comment>
<feature type="binding site" evidence="6">
    <location>
        <position position="103"/>
    </location>
    <ligand>
        <name>[4Fe-4S] cluster</name>
        <dbReference type="ChEBI" id="CHEBI:49883"/>
        <label>1</label>
    </ligand>
</feature>
<feature type="binding site" evidence="6">
    <location>
        <position position="54"/>
    </location>
    <ligand>
        <name>[4Fe-4S] cluster</name>
        <dbReference type="ChEBI" id="CHEBI:49883"/>
        <label>1</label>
    </ligand>
</feature>
<feature type="binding site" evidence="6">
    <location>
        <position position="60"/>
    </location>
    <ligand>
        <name>[4Fe-4S] cluster</name>
        <dbReference type="ChEBI" id="CHEBI:49883"/>
        <label>1</label>
    </ligand>
</feature>
<feature type="binding site" evidence="6">
    <location>
        <position position="99"/>
    </location>
    <ligand>
        <name>[4Fe-4S] cluster</name>
        <dbReference type="ChEBI" id="CHEBI:49883"/>
        <label>2</label>
    </ligand>
</feature>
<dbReference type="PROSITE" id="PS51379">
    <property type="entry name" value="4FE4S_FER_2"/>
    <property type="match status" value="2"/>
</dbReference>
<feature type="binding site" evidence="6">
    <location>
        <position position="57"/>
    </location>
    <ligand>
        <name>[4Fe-4S] cluster</name>
        <dbReference type="ChEBI" id="CHEBI:49883"/>
        <label>1</label>
    </ligand>
</feature>
<sequence>MIKPLIQGLALTIKYFLSPSKIVTMQYPDEKWKPYPRFRGLHELQRDEDGKEKCVACGLCAEVCPSECISLEGAENAYGERYAETYEIDMFRCIFCGYCEEVCPEEAIFLRQNYELATGNPKDNIYTKEKLLVPIKKKAMKKSSKKVKKKINKVYSYG</sequence>
<comment type="similarity">
    <text evidence="6">Belongs to the complex I 23 kDa subunit family.</text>
</comment>
<keyword evidence="6" id="KW-1278">Translocase</keyword>
<keyword evidence="6" id="KW-0520">NAD</keyword>
<keyword evidence="4 6" id="KW-0408">Iron</keyword>
<dbReference type="Gene3D" id="3.30.70.3270">
    <property type="match status" value="1"/>
</dbReference>
<dbReference type="OrthoDB" id="9803192at2"/>
<evidence type="ECO:0000256" key="3">
    <source>
        <dbReference type="ARBA" id="ARBA00022737"/>
    </source>
</evidence>
<keyword evidence="2 6" id="KW-0479">Metal-binding</keyword>
<dbReference type="GO" id="GO:0050136">
    <property type="term" value="F:NADH dehydrogenase (quinone) (non-electrogenic) activity"/>
    <property type="evidence" value="ECO:0007669"/>
    <property type="project" value="UniProtKB-UniRule"/>
</dbReference>
<dbReference type="SUPFAM" id="SSF54862">
    <property type="entry name" value="4Fe-4S ferredoxins"/>
    <property type="match status" value="1"/>
</dbReference>
<accession>A0A286TU31</accession>
<proteinExistence type="inferred from homology"/>
<comment type="caution">
    <text evidence="8">The sequence shown here is derived from an EMBL/GenBank/DDBJ whole genome shotgun (WGS) entry which is preliminary data.</text>
</comment>
<feature type="domain" description="4Fe-4S ferredoxin-type" evidence="7">
    <location>
        <begin position="42"/>
        <end position="74"/>
    </location>
</feature>
<dbReference type="GO" id="GO:0005886">
    <property type="term" value="C:plasma membrane"/>
    <property type="evidence" value="ECO:0007669"/>
    <property type="project" value="UniProtKB-SubCell"/>
</dbReference>
<feature type="binding site" evidence="6">
    <location>
        <position position="64"/>
    </location>
    <ligand>
        <name>[4Fe-4S] cluster</name>
        <dbReference type="ChEBI" id="CHEBI:49883"/>
        <label>2</label>
    </ligand>
</feature>
<dbReference type="PROSITE" id="PS00198">
    <property type="entry name" value="4FE4S_FER_1"/>
    <property type="match status" value="2"/>
</dbReference>
<organism evidence="8 9">
    <name type="scientific">Candidatus Scalindua japonica</name>
    <dbReference type="NCBI Taxonomy" id="1284222"/>
    <lineage>
        <taxon>Bacteria</taxon>
        <taxon>Pseudomonadati</taxon>
        <taxon>Planctomycetota</taxon>
        <taxon>Candidatus Brocadiia</taxon>
        <taxon>Candidatus Brocadiales</taxon>
        <taxon>Candidatus Scalinduaceae</taxon>
        <taxon>Candidatus Scalindua</taxon>
    </lineage>
</organism>
<dbReference type="GO" id="GO:0048038">
    <property type="term" value="F:quinone binding"/>
    <property type="evidence" value="ECO:0007669"/>
    <property type="project" value="UniProtKB-KW"/>
</dbReference>
<evidence type="ECO:0000313" key="9">
    <source>
        <dbReference type="Proteomes" id="UP000218542"/>
    </source>
</evidence>
<evidence type="ECO:0000256" key="5">
    <source>
        <dbReference type="ARBA" id="ARBA00023014"/>
    </source>
</evidence>
<keyword evidence="6" id="KW-0874">Quinone</keyword>
<reference evidence="9" key="1">
    <citation type="journal article" date="2017" name="Environ. Microbiol. Rep.">
        <title>Genetic Diversity of Marine Anaerobic Ammonium-Oxidizing Bacteria as Revealed by Genomic and Proteomic Analyses of 'Candidatus Scalindua japonica'.</title>
        <authorList>
            <person name="Oshiki M."/>
            <person name="Mizuto K."/>
            <person name="Kimura Z."/>
            <person name="Kindaichi T."/>
            <person name="Satoh H."/>
            <person name="Okabe S."/>
        </authorList>
    </citation>
    <scope>NUCLEOTIDE SEQUENCE [LARGE SCALE GENOMIC DNA]</scope>
    <source>
        <strain evidence="9">husup-a2</strain>
    </source>
</reference>
<dbReference type="Proteomes" id="UP000218542">
    <property type="component" value="Unassembled WGS sequence"/>
</dbReference>
<evidence type="ECO:0000256" key="2">
    <source>
        <dbReference type="ARBA" id="ARBA00022723"/>
    </source>
</evidence>
<name>A0A286TU31_9BACT</name>
<feature type="binding site" evidence="6">
    <location>
        <position position="93"/>
    </location>
    <ligand>
        <name>[4Fe-4S] cluster</name>
        <dbReference type="ChEBI" id="CHEBI:49883"/>
        <label>2</label>
    </ligand>
</feature>
<dbReference type="InterPro" id="IPR017896">
    <property type="entry name" value="4Fe4S_Fe-S-bd"/>
</dbReference>
<comment type="subcellular location">
    <subcellularLocation>
        <location evidence="6">Cell membrane</location>
        <topology evidence="6">Peripheral membrane protein</topology>
    </subcellularLocation>
</comment>
<dbReference type="InterPro" id="IPR017900">
    <property type="entry name" value="4Fe4S_Fe_S_CS"/>
</dbReference>
<evidence type="ECO:0000313" key="8">
    <source>
        <dbReference type="EMBL" id="GAX59399.1"/>
    </source>
</evidence>
<evidence type="ECO:0000259" key="7">
    <source>
        <dbReference type="PROSITE" id="PS51379"/>
    </source>
</evidence>
<protein>
    <recommendedName>
        <fullName evidence="6">NADH-quinone oxidoreductase subunit I</fullName>
        <ecNumber evidence="6">7.1.1.-</ecNumber>
    </recommendedName>
    <alternativeName>
        <fullName evidence="6">NADH dehydrogenase I subunit I</fullName>
    </alternativeName>
    <alternativeName>
        <fullName evidence="6">NDH-1 subunit I</fullName>
    </alternativeName>
</protein>
<keyword evidence="6" id="KW-1003">Cell membrane</keyword>
<dbReference type="InterPro" id="IPR010226">
    <property type="entry name" value="NADH_quinone_OxRdtase_chainI"/>
</dbReference>
<evidence type="ECO:0000256" key="4">
    <source>
        <dbReference type="ARBA" id="ARBA00023004"/>
    </source>
</evidence>
<gene>
    <name evidence="6 8" type="primary">nuoI</name>
    <name evidence="8" type="ORF">SCALIN_C03_0056</name>
</gene>
<dbReference type="EC" id="7.1.1.-" evidence="6"/>
<dbReference type="Pfam" id="PF12838">
    <property type="entry name" value="Fer4_7"/>
    <property type="match status" value="1"/>
</dbReference>
<keyword evidence="9" id="KW-1185">Reference proteome</keyword>
<dbReference type="HAMAP" id="MF_01351">
    <property type="entry name" value="NDH1_NuoI"/>
    <property type="match status" value="1"/>
</dbReference>
<comment type="function">
    <text evidence="6">NDH-1 shuttles electrons from NADH, via FMN and iron-sulfur (Fe-S) centers, to quinones in the respiratory chain. The immediate electron acceptor for the enzyme in this species is believed to be ubiquinone. Couples the redox reaction to proton translocation (for every two electrons transferred, four hydrogen ions are translocated across the cytoplasmic membrane), and thus conserves the redox energy in a proton gradient.</text>
</comment>
<evidence type="ECO:0000256" key="6">
    <source>
        <dbReference type="HAMAP-Rule" id="MF_01351"/>
    </source>
</evidence>
<keyword evidence="3" id="KW-0677">Repeat</keyword>
<keyword evidence="6" id="KW-0472">Membrane</keyword>
<dbReference type="GO" id="GO:0051539">
    <property type="term" value="F:4 iron, 4 sulfur cluster binding"/>
    <property type="evidence" value="ECO:0007669"/>
    <property type="project" value="UniProtKB-KW"/>
</dbReference>
<dbReference type="AlphaFoldDB" id="A0A286TU31"/>
<keyword evidence="5 6" id="KW-0411">Iron-sulfur</keyword>